<keyword evidence="16" id="KW-1185">Reference proteome</keyword>
<feature type="domain" description="Tyr recombinase" evidence="13">
    <location>
        <begin position="114"/>
        <end position="297"/>
    </location>
</feature>
<dbReference type="PANTHER" id="PTHR30349">
    <property type="entry name" value="PHAGE INTEGRASE-RELATED"/>
    <property type="match status" value="1"/>
</dbReference>
<dbReference type="NCBIfam" id="TIGR02225">
    <property type="entry name" value="recomb_XerD"/>
    <property type="match status" value="1"/>
</dbReference>
<feature type="active site" evidence="11">
    <location>
        <position position="154"/>
    </location>
</feature>
<evidence type="ECO:0000313" key="16">
    <source>
        <dbReference type="Proteomes" id="UP001500665"/>
    </source>
</evidence>
<evidence type="ECO:0000256" key="9">
    <source>
        <dbReference type="ARBA" id="ARBA00023172"/>
    </source>
</evidence>
<comment type="subunit">
    <text evidence="11">Forms a cyclic heterotetrameric complex composed of two molecules of XerC and two molecules of XerD.</text>
</comment>
<evidence type="ECO:0000256" key="3">
    <source>
        <dbReference type="ARBA" id="ARBA00015810"/>
    </source>
</evidence>
<dbReference type="InterPro" id="IPR010998">
    <property type="entry name" value="Integrase_recombinase_N"/>
</dbReference>
<feature type="active site" evidence="11">
    <location>
        <position position="252"/>
    </location>
</feature>
<evidence type="ECO:0000259" key="13">
    <source>
        <dbReference type="PROSITE" id="PS51898"/>
    </source>
</evidence>
<evidence type="ECO:0000256" key="1">
    <source>
        <dbReference type="ARBA" id="ARBA00004496"/>
    </source>
</evidence>
<dbReference type="Proteomes" id="UP001500665">
    <property type="component" value="Unassembled WGS sequence"/>
</dbReference>
<dbReference type="Gene3D" id="1.10.443.10">
    <property type="entry name" value="Intergrase catalytic core"/>
    <property type="match status" value="1"/>
</dbReference>
<protein>
    <recommendedName>
        <fullName evidence="3 11">Tyrosine recombinase XerD</fullName>
    </recommendedName>
</protein>
<dbReference type="InterPro" id="IPR044068">
    <property type="entry name" value="CB"/>
</dbReference>
<dbReference type="InterPro" id="IPR011010">
    <property type="entry name" value="DNA_brk_join_enz"/>
</dbReference>
<dbReference type="EMBL" id="BAAAHH010000046">
    <property type="protein sequence ID" value="GAA0966778.1"/>
    <property type="molecule type" value="Genomic_DNA"/>
</dbReference>
<evidence type="ECO:0000256" key="6">
    <source>
        <dbReference type="ARBA" id="ARBA00022829"/>
    </source>
</evidence>
<evidence type="ECO:0000256" key="7">
    <source>
        <dbReference type="ARBA" id="ARBA00022908"/>
    </source>
</evidence>
<reference evidence="15 16" key="1">
    <citation type="journal article" date="2019" name="Int. J. Syst. Evol. Microbiol.">
        <title>The Global Catalogue of Microorganisms (GCM) 10K type strain sequencing project: providing services to taxonomists for standard genome sequencing and annotation.</title>
        <authorList>
            <consortium name="The Broad Institute Genomics Platform"/>
            <consortium name="The Broad Institute Genome Sequencing Center for Infectious Disease"/>
            <person name="Wu L."/>
            <person name="Ma J."/>
        </authorList>
    </citation>
    <scope>NUCLEOTIDE SEQUENCE [LARGE SCALE GENOMIC DNA]</scope>
    <source>
        <strain evidence="15 16">JCM 10696</strain>
    </source>
</reference>
<evidence type="ECO:0000256" key="12">
    <source>
        <dbReference type="SAM" id="MobiDB-lite"/>
    </source>
</evidence>
<feature type="region of interest" description="Disordered" evidence="12">
    <location>
        <begin position="99"/>
        <end position="119"/>
    </location>
</feature>
<evidence type="ECO:0000256" key="2">
    <source>
        <dbReference type="ARBA" id="ARBA00010450"/>
    </source>
</evidence>
<sequence length="305" mass="32393">MSTLEAAVGAYLGHLAVERGLAANTLSSYRRDLRRYQEHLRARGVPDLAAVGERDVREFLASLREGGHGRAPLSAGSAARAVVAVRGLHRFALREGLAEADPSREVRPPAAPRRSPKAISPAEVERLLDAAGDDSARGLRDRALLELLYGSGARISEAVGLDLADVELDEGVVRVRGKRSRVRAVPIGGCAGRALEAYLARSRPRLAGAGKGTAALFLNARGGRLSRQGAWMVLGAAAGRAGLTDVSPHTLRHSFATHLLEGGADVRVVQELLGHASVTTTQVYTLVTVRLLREVYATAHPRARA</sequence>
<keyword evidence="8 11" id="KW-0238">DNA-binding</keyword>
<dbReference type="InterPro" id="IPR011932">
    <property type="entry name" value="Recomb_XerD"/>
</dbReference>
<evidence type="ECO:0000256" key="8">
    <source>
        <dbReference type="ARBA" id="ARBA00023125"/>
    </source>
</evidence>
<evidence type="ECO:0000256" key="11">
    <source>
        <dbReference type="HAMAP-Rule" id="MF_01807"/>
    </source>
</evidence>
<keyword evidence="9 11" id="KW-0233">DNA recombination</keyword>
<name>A0ABN1RWY8_9ACTN</name>
<comment type="caution">
    <text evidence="15">The sequence shown here is derived from an EMBL/GenBank/DDBJ whole genome shotgun (WGS) entry which is preliminary data.</text>
</comment>
<evidence type="ECO:0000313" key="15">
    <source>
        <dbReference type="EMBL" id="GAA0966778.1"/>
    </source>
</evidence>
<dbReference type="CDD" id="cd00798">
    <property type="entry name" value="INT_XerDC_C"/>
    <property type="match status" value="1"/>
</dbReference>
<evidence type="ECO:0000256" key="4">
    <source>
        <dbReference type="ARBA" id="ARBA00022490"/>
    </source>
</evidence>
<comment type="similarity">
    <text evidence="2 11">Belongs to the 'phage' integrase family. XerD subfamily.</text>
</comment>
<dbReference type="InterPro" id="IPR004107">
    <property type="entry name" value="Integrase_SAM-like_N"/>
</dbReference>
<dbReference type="HAMAP" id="MF_01808">
    <property type="entry name" value="Recomb_XerC_XerD"/>
    <property type="match status" value="1"/>
</dbReference>
<dbReference type="InterPro" id="IPR023009">
    <property type="entry name" value="Tyrosine_recombinase_XerC/XerD"/>
</dbReference>
<dbReference type="InterPro" id="IPR002104">
    <property type="entry name" value="Integrase_catalytic"/>
</dbReference>
<dbReference type="Gene3D" id="1.10.150.130">
    <property type="match status" value="1"/>
</dbReference>
<dbReference type="SUPFAM" id="SSF47823">
    <property type="entry name" value="lambda integrase-like, N-terminal domain"/>
    <property type="match status" value="1"/>
</dbReference>
<comment type="subcellular location">
    <subcellularLocation>
        <location evidence="1 11">Cytoplasm</location>
    </subcellularLocation>
</comment>
<comment type="function">
    <text evidence="11">Site-specific tyrosine recombinase, which acts by catalyzing the cutting and rejoining of the recombining DNA molecules. The XerC-XerD complex is essential to convert dimers of the bacterial chromosome into monomers to permit their segregation at cell division. It also contributes to the segregational stability of plasmids.</text>
</comment>
<feature type="active site" evidence="11">
    <location>
        <position position="275"/>
    </location>
</feature>
<keyword evidence="6 11" id="KW-0159">Chromosome partition</keyword>
<dbReference type="SUPFAM" id="SSF56349">
    <property type="entry name" value="DNA breaking-rejoining enzymes"/>
    <property type="match status" value="1"/>
</dbReference>
<evidence type="ECO:0000259" key="14">
    <source>
        <dbReference type="PROSITE" id="PS51900"/>
    </source>
</evidence>
<dbReference type="PROSITE" id="PS51900">
    <property type="entry name" value="CB"/>
    <property type="match status" value="1"/>
</dbReference>
<dbReference type="Pfam" id="PF02899">
    <property type="entry name" value="Phage_int_SAM_1"/>
    <property type="match status" value="1"/>
</dbReference>
<dbReference type="RefSeq" id="WP_344246294.1">
    <property type="nucleotide sequence ID" value="NZ_BAAAHH010000046.1"/>
</dbReference>
<keyword evidence="4 11" id="KW-0963">Cytoplasm</keyword>
<proteinExistence type="inferred from homology"/>
<keyword evidence="5 11" id="KW-0132">Cell division</keyword>
<keyword evidence="10 11" id="KW-0131">Cell cycle</keyword>
<dbReference type="Pfam" id="PF00589">
    <property type="entry name" value="Phage_integrase"/>
    <property type="match status" value="1"/>
</dbReference>
<evidence type="ECO:0000256" key="10">
    <source>
        <dbReference type="ARBA" id="ARBA00023306"/>
    </source>
</evidence>
<dbReference type="PROSITE" id="PS51898">
    <property type="entry name" value="TYR_RECOMBINASE"/>
    <property type="match status" value="1"/>
</dbReference>
<dbReference type="InterPro" id="IPR050090">
    <property type="entry name" value="Tyrosine_recombinase_XerCD"/>
</dbReference>
<feature type="domain" description="Core-binding (CB)" evidence="14">
    <location>
        <begin position="2"/>
        <end position="93"/>
    </location>
</feature>
<dbReference type="HAMAP" id="MF_01807">
    <property type="entry name" value="Recomb_XerD"/>
    <property type="match status" value="1"/>
</dbReference>
<dbReference type="InterPro" id="IPR013762">
    <property type="entry name" value="Integrase-like_cat_sf"/>
</dbReference>
<dbReference type="NCBIfam" id="NF001399">
    <property type="entry name" value="PRK00283.1"/>
    <property type="match status" value="1"/>
</dbReference>
<feature type="active site" evidence="11">
    <location>
        <position position="178"/>
    </location>
</feature>
<dbReference type="PANTHER" id="PTHR30349:SF81">
    <property type="entry name" value="TYROSINE RECOMBINASE XERC"/>
    <property type="match status" value="1"/>
</dbReference>
<organism evidence="15 16">
    <name type="scientific">Actinocorallia libanotica</name>
    <dbReference type="NCBI Taxonomy" id="46162"/>
    <lineage>
        <taxon>Bacteria</taxon>
        <taxon>Bacillati</taxon>
        <taxon>Actinomycetota</taxon>
        <taxon>Actinomycetes</taxon>
        <taxon>Streptosporangiales</taxon>
        <taxon>Thermomonosporaceae</taxon>
        <taxon>Actinocorallia</taxon>
    </lineage>
</organism>
<accession>A0ABN1RWY8</accession>
<gene>
    <name evidence="11 15" type="primary">xerD</name>
    <name evidence="15" type="ORF">GCM10009550_69840</name>
</gene>
<evidence type="ECO:0000256" key="5">
    <source>
        <dbReference type="ARBA" id="ARBA00022618"/>
    </source>
</evidence>
<keyword evidence="7 11" id="KW-0229">DNA integration</keyword>
<feature type="active site" evidence="11">
    <location>
        <position position="249"/>
    </location>
</feature>
<feature type="active site" description="O-(3'-phospho-DNA)-tyrosine intermediate" evidence="11">
    <location>
        <position position="284"/>
    </location>
</feature>